<dbReference type="CTD" id="20199803"/>
<evidence type="ECO:0000313" key="3">
    <source>
        <dbReference type="EnsemblMetazoa" id="HelroP162855"/>
    </source>
</evidence>
<feature type="region of interest" description="Disordered" evidence="1">
    <location>
        <begin position="34"/>
        <end position="67"/>
    </location>
</feature>
<organism evidence="3 4">
    <name type="scientific">Helobdella robusta</name>
    <name type="common">Californian leech</name>
    <dbReference type="NCBI Taxonomy" id="6412"/>
    <lineage>
        <taxon>Eukaryota</taxon>
        <taxon>Metazoa</taxon>
        <taxon>Spiralia</taxon>
        <taxon>Lophotrochozoa</taxon>
        <taxon>Annelida</taxon>
        <taxon>Clitellata</taxon>
        <taxon>Hirudinea</taxon>
        <taxon>Rhynchobdellida</taxon>
        <taxon>Glossiphoniidae</taxon>
        <taxon>Helobdella</taxon>
    </lineage>
</organism>
<dbReference type="EMBL" id="KB097143">
    <property type="protein sequence ID" value="ESN99332.1"/>
    <property type="molecule type" value="Genomic_DNA"/>
</dbReference>
<feature type="compositionally biased region" description="Basic and acidic residues" evidence="1">
    <location>
        <begin position="46"/>
        <end position="62"/>
    </location>
</feature>
<accession>T1ETA3</accession>
<evidence type="ECO:0000313" key="4">
    <source>
        <dbReference type="Proteomes" id="UP000015101"/>
    </source>
</evidence>
<dbReference type="RefSeq" id="XP_009023192.1">
    <property type="nucleotide sequence ID" value="XM_009024944.1"/>
</dbReference>
<dbReference type="AlphaFoldDB" id="T1ETA3"/>
<dbReference type="Proteomes" id="UP000015101">
    <property type="component" value="Unassembled WGS sequence"/>
</dbReference>
<reference evidence="3" key="3">
    <citation type="submission" date="2015-06" db="UniProtKB">
        <authorList>
            <consortium name="EnsemblMetazoa"/>
        </authorList>
    </citation>
    <scope>IDENTIFICATION</scope>
</reference>
<protein>
    <submittedName>
        <fullName evidence="2 3">Uncharacterized protein</fullName>
    </submittedName>
</protein>
<proteinExistence type="predicted"/>
<feature type="region of interest" description="Disordered" evidence="1">
    <location>
        <begin position="134"/>
        <end position="156"/>
    </location>
</feature>
<dbReference type="HOGENOM" id="CLU_850663_0_0_1"/>
<evidence type="ECO:0000313" key="2">
    <source>
        <dbReference type="EMBL" id="ESN99332.1"/>
    </source>
</evidence>
<reference evidence="4" key="1">
    <citation type="submission" date="2012-12" db="EMBL/GenBank/DDBJ databases">
        <authorList>
            <person name="Hellsten U."/>
            <person name="Grimwood J."/>
            <person name="Chapman J.A."/>
            <person name="Shapiro H."/>
            <person name="Aerts A."/>
            <person name="Otillar R.P."/>
            <person name="Terry A.Y."/>
            <person name="Boore J.L."/>
            <person name="Simakov O."/>
            <person name="Marletaz F."/>
            <person name="Cho S.-J."/>
            <person name="Edsinger-Gonzales E."/>
            <person name="Havlak P."/>
            <person name="Kuo D.-H."/>
            <person name="Larsson T."/>
            <person name="Lv J."/>
            <person name="Arendt D."/>
            <person name="Savage R."/>
            <person name="Osoegawa K."/>
            <person name="de Jong P."/>
            <person name="Lindberg D.R."/>
            <person name="Seaver E.C."/>
            <person name="Weisblat D.A."/>
            <person name="Putnam N.H."/>
            <person name="Grigoriev I.V."/>
            <person name="Rokhsar D.S."/>
        </authorList>
    </citation>
    <scope>NUCLEOTIDE SEQUENCE</scope>
</reference>
<evidence type="ECO:0000256" key="1">
    <source>
        <dbReference type="SAM" id="MobiDB-lite"/>
    </source>
</evidence>
<feature type="compositionally biased region" description="Polar residues" evidence="1">
    <location>
        <begin position="138"/>
        <end position="155"/>
    </location>
</feature>
<gene>
    <name evidence="3" type="primary">20199803</name>
    <name evidence="2" type="ORF">HELRODRAFT_162855</name>
</gene>
<sequence length="327" mass="37938">MAFEANFTFAYLNKDKTLGYERLKNEMKTMLAGISYDDPPANDEEEGRRSDHAVEASTEHSNNENSFVVDCNSFPDKTLNTPNALDDTFGASYDTSKESESVKKKLKRENLLKSIKKSSNNISKYQTDYKYNVDDQNKNVGTEDSMKSKTNTAEEQQNEHNRIMQFFLKRQSGTGSTRLVLVQLGLIWLESVWLGLNRLIFTWTLSRVKPCHSTLCFIYTDYFIVKHFLFFSHPIAKFIPYDVEKQVTSDNFVIPTSTIKNIPSSFHFPINQIDDFNNSKFVISYSRDNNGHKRRDKGQAVNYWDAFRSHADELRYHMQPLPFFRIG</sequence>
<keyword evidence="4" id="KW-1185">Reference proteome</keyword>
<dbReference type="EnsemblMetazoa" id="HelroT162855">
    <property type="protein sequence ID" value="HelroP162855"/>
    <property type="gene ID" value="HelroG162855"/>
</dbReference>
<dbReference type="EMBL" id="AMQM01001201">
    <property type="status" value="NOT_ANNOTATED_CDS"/>
    <property type="molecule type" value="Genomic_DNA"/>
</dbReference>
<dbReference type="GeneID" id="20199803"/>
<name>T1ETA3_HELRO</name>
<dbReference type="InParanoid" id="T1ETA3"/>
<reference evidence="2 4" key="2">
    <citation type="journal article" date="2013" name="Nature">
        <title>Insights into bilaterian evolution from three spiralian genomes.</title>
        <authorList>
            <person name="Simakov O."/>
            <person name="Marletaz F."/>
            <person name="Cho S.J."/>
            <person name="Edsinger-Gonzales E."/>
            <person name="Havlak P."/>
            <person name="Hellsten U."/>
            <person name="Kuo D.H."/>
            <person name="Larsson T."/>
            <person name="Lv J."/>
            <person name="Arendt D."/>
            <person name="Savage R."/>
            <person name="Osoegawa K."/>
            <person name="de Jong P."/>
            <person name="Grimwood J."/>
            <person name="Chapman J.A."/>
            <person name="Shapiro H."/>
            <person name="Aerts A."/>
            <person name="Otillar R.P."/>
            <person name="Terry A.Y."/>
            <person name="Boore J.L."/>
            <person name="Grigoriev I.V."/>
            <person name="Lindberg D.R."/>
            <person name="Seaver E.C."/>
            <person name="Weisblat D.A."/>
            <person name="Putnam N.H."/>
            <person name="Rokhsar D.S."/>
        </authorList>
    </citation>
    <scope>NUCLEOTIDE SEQUENCE</scope>
</reference>
<dbReference type="KEGG" id="hro:HELRODRAFT_162855"/>